<dbReference type="Pfam" id="PF00892">
    <property type="entry name" value="EamA"/>
    <property type="match status" value="2"/>
</dbReference>
<dbReference type="InterPro" id="IPR000620">
    <property type="entry name" value="EamA_dom"/>
</dbReference>
<feature type="transmembrane region" description="Helical" evidence="3">
    <location>
        <begin position="134"/>
        <end position="153"/>
    </location>
</feature>
<dbReference type="EMBL" id="BAAAPB010000001">
    <property type="protein sequence ID" value="GAA1945591.1"/>
    <property type="molecule type" value="Genomic_DNA"/>
</dbReference>
<sequence length="321" mass="33586">MTSTTTDGPPLTRTWLPVAAVSTTLVLWASAFVAIRHLADAFHPGAMALGRMLVGAACLSVVALRRRPLPRPSAADWRVIVAIGVLWYAVYMLALNAGERTVDAGTASMILQLSPIVIAVLAAVFLSESFTPQLGIGLGLAFAGVAIIGFASGDSSGDRSIVGVLLCLIPVAAYSASLVLQKPLASRYAAVHLTWLACGIGAIVMLPWIGQLVGDLRAASTSEILWLVYLGVFPTAIAFTTYGYALQHISASRLGISTYVVPVISIALAWALLGETPPTLAYLGGAVALVGVAIARRRRAVNPNGPRRQSDRSETSIGTRS</sequence>
<evidence type="ECO:0000256" key="2">
    <source>
        <dbReference type="SAM" id="MobiDB-lite"/>
    </source>
</evidence>
<dbReference type="InterPro" id="IPR052756">
    <property type="entry name" value="Alkyne_AA_exporter"/>
</dbReference>
<evidence type="ECO:0000313" key="5">
    <source>
        <dbReference type="EMBL" id="GAA1945591.1"/>
    </source>
</evidence>
<feature type="region of interest" description="Disordered" evidence="2">
    <location>
        <begin position="302"/>
        <end position="321"/>
    </location>
</feature>
<gene>
    <name evidence="5" type="ORF">GCM10009798_00730</name>
</gene>
<evidence type="ECO:0000256" key="3">
    <source>
        <dbReference type="SAM" id="Phobius"/>
    </source>
</evidence>
<feature type="transmembrane region" description="Helical" evidence="3">
    <location>
        <begin position="159"/>
        <end position="180"/>
    </location>
</feature>
<dbReference type="Proteomes" id="UP001500571">
    <property type="component" value="Unassembled WGS sequence"/>
</dbReference>
<feature type="transmembrane region" description="Helical" evidence="3">
    <location>
        <begin position="15"/>
        <end position="35"/>
    </location>
</feature>
<feature type="domain" description="EamA" evidence="4">
    <location>
        <begin position="162"/>
        <end position="294"/>
    </location>
</feature>
<feature type="transmembrane region" description="Helical" evidence="3">
    <location>
        <begin position="106"/>
        <end position="127"/>
    </location>
</feature>
<keyword evidence="3" id="KW-1133">Transmembrane helix</keyword>
<comment type="similarity">
    <text evidence="1">Belongs to the EamA transporter family.</text>
</comment>
<keyword evidence="6" id="KW-1185">Reference proteome</keyword>
<name>A0ABN2Q6K6_9ACTN</name>
<keyword evidence="3" id="KW-0812">Transmembrane</keyword>
<feature type="transmembrane region" description="Helical" evidence="3">
    <location>
        <begin position="279"/>
        <end position="295"/>
    </location>
</feature>
<dbReference type="Gene3D" id="1.10.3730.20">
    <property type="match status" value="1"/>
</dbReference>
<feature type="domain" description="EamA" evidence="4">
    <location>
        <begin position="21"/>
        <end position="149"/>
    </location>
</feature>
<feature type="transmembrane region" description="Helical" evidence="3">
    <location>
        <begin position="192"/>
        <end position="212"/>
    </location>
</feature>
<keyword evidence="3" id="KW-0472">Membrane</keyword>
<accession>A0ABN2Q6K6</accession>
<protein>
    <submittedName>
        <fullName evidence="5">DMT family transporter</fullName>
    </submittedName>
</protein>
<dbReference type="RefSeq" id="WP_344041235.1">
    <property type="nucleotide sequence ID" value="NZ_BAAAPB010000001.1"/>
</dbReference>
<evidence type="ECO:0000313" key="6">
    <source>
        <dbReference type="Proteomes" id="UP001500571"/>
    </source>
</evidence>
<dbReference type="InterPro" id="IPR037185">
    <property type="entry name" value="EmrE-like"/>
</dbReference>
<evidence type="ECO:0000259" key="4">
    <source>
        <dbReference type="Pfam" id="PF00892"/>
    </source>
</evidence>
<feature type="transmembrane region" description="Helical" evidence="3">
    <location>
        <begin position="41"/>
        <end position="64"/>
    </location>
</feature>
<feature type="transmembrane region" description="Helical" evidence="3">
    <location>
        <begin position="224"/>
        <end position="244"/>
    </location>
</feature>
<feature type="transmembrane region" description="Helical" evidence="3">
    <location>
        <begin position="256"/>
        <end position="273"/>
    </location>
</feature>
<dbReference type="PANTHER" id="PTHR12715:SF4">
    <property type="entry name" value="EAMA DOMAIN-CONTAINING PROTEIN"/>
    <property type="match status" value="1"/>
</dbReference>
<organism evidence="5 6">
    <name type="scientific">Nocardioides panacihumi</name>
    <dbReference type="NCBI Taxonomy" id="400774"/>
    <lineage>
        <taxon>Bacteria</taxon>
        <taxon>Bacillati</taxon>
        <taxon>Actinomycetota</taxon>
        <taxon>Actinomycetes</taxon>
        <taxon>Propionibacteriales</taxon>
        <taxon>Nocardioidaceae</taxon>
        <taxon>Nocardioides</taxon>
    </lineage>
</organism>
<evidence type="ECO:0000256" key="1">
    <source>
        <dbReference type="ARBA" id="ARBA00007362"/>
    </source>
</evidence>
<dbReference type="SUPFAM" id="SSF103481">
    <property type="entry name" value="Multidrug resistance efflux transporter EmrE"/>
    <property type="match status" value="2"/>
</dbReference>
<dbReference type="PANTHER" id="PTHR12715">
    <property type="entry name" value="TRANSPORTER, DRUG/METABOLITE EXPORTER FAMILY"/>
    <property type="match status" value="1"/>
</dbReference>
<comment type="caution">
    <text evidence="5">The sequence shown here is derived from an EMBL/GenBank/DDBJ whole genome shotgun (WGS) entry which is preliminary data.</text>
</comment>
<feature type="transmembrane region" description="Helical" evidence="3">
    <location>
        <begin position="76"/>
        <end position="94"/>
    </location>
</feature>
<reference evidence="5 6" key="1">
    <citation type="journal article" date="2019" name="Int. J. Syst. Evol. Microbiol.">
        <title>The Global Catalogue of Microorganisms (GCM) 10K type strain sequencing project: providing services to taxonomists for standard genome sequencing and annotation.</title>
        <authorList>
            <consortium name="The Broad Institute Genomics Platform"/>
            <consortium name="The Broad Institute Genome Sequencing Center for Infectious Disease"/>
            <person name="Wu L."/>
            <person name="Ma J."/>
        </authorList>
    </citation>
    <scope>NUCLEOTIDE SEQUENCE [LARGE SCALE GENOMIC DNA]</scope>
    <source>
        <strain evidence="5 6">JCM 15309</strain>
    </source>
</reference>
<proteinExistence type="inferred from homology"/>